<protein>
    <submittedName>
        <fullName evidence="3">Uncharacterized protein</fullName>
    </submittedName>
</protein>
<dbReference type="VEuPathDB" id="FungiDB:FOXG_07194"/>
<dbReference type="InterPro" id="IPR035994">
    <property type="entry name" value="Nucleoside_phosphorylase_sf"/>
</dbReference>
<dbReference type="Gene3D" id="3.40.50.1580">
    <property type="entry name" value="Nucleoside phosphorylase domain"/>
    <property type="match status" value="1"/>
</dbReference>
<accession>A0A0D2XT92</accession>
<dbReference type="InterPro" id="IPR027417">
    <property type="entry name" value="P-loop_NTPase"/>
</dbReference>
<feature type="compositionally biased region" description="Basic and acidic residues" evidence="2">
    <location>
        <begin position="1"/>
        <end position="12"/>
    </location>
</feature>
<dbReference type="InterPro" id="IPR007111">
    <property type="entry name" value="NACHT_NTPase"/>
</dbReference>
<dbReference type="InterPro" id="IPR001680">
    <property type="entry name" value="WD40_rpt"/>
</dbReference>
<dbReference type="PANTHER" id="PTHR46082">
    <property type="entry name" value="ATP/GTP-BINDING PROTEIN-RELATED"/>
    <property type="match status" value="1"/>
</dbReference>
<dbReference type="Pfam" id="PF24883">
    <property type="entry name" value="NPHP3_N"/>
    <property type="match status" value="1"/>
</dbReference>
<feature type="region of interest" description="Disordered" evidence="2">
    <location>
        <begin position="1"/>
        <end position="43"/>
    </location>
</feature>
<dbReference type="GO" id="GO:0003824">
    <property type="term" value="F:catalytic activity"/>
    <property type="evidence" value="ECO:0007669"/>
    <property type="project" value="InterPro"/>
</dbReference>
<dbReference type="InterPro" id="IPR000845">
    <property type="entry name" value="Nucleoside_phosphorylase_d"/>
</dbReference>
<proteinExistence type="predicted"/>
<dbReference type="Pfam" id="PF22939">
    <property type="entry name" value="WHD_GPIID"/>
    <property type="match status" value="1"/>
</dbReference>
<dbReference type="PANTHER" id="PTHR46082:SF11">
    <property type="entry name" value="AAA+ ATPASE DOMAIN-CONTAINING PROTEIN-RELATED"/>
    <property type="match status" value="1"/>
</dbReference>
<organism evidence="3 4">
    <name type="scientific">Fusarium oxysporum (strain Fo5176)</name>
    <name type="common">Fusarium vascular wilt</name>
    <dbReference type="NCBI Taxonomy" id="660025"/>
    <lineage>
        <taxon>Eukaryota</taxon>
        <taxon>Fungi</taxon>
        <taxon>Dikarya</taxon>
        <taxon>Ascomycota</taxon>
        <taxon>Pezizomycotina</taxon>
        <taxon>Sordariomycetes</taxon>
        <taxon>Hypocreomycetidae</taxon>
        <taxon>Hypocreales</taxon>
        <taxon>Nectriaceae</taxon>
        <taxon>Fusarium</taxon>
        <taxon>Fusarium oxysporum species complex</taxon>
    </lineage>
</organism>
<dbReference type="PROSITE" id="PS50837">
    <property type="entry name" value="NACHT"/>
    <property type="match status" value="1"/>
</dbReference>
<dbReference type="Gene3D" id="3.40.50.300">
    <property type="entry name" value="P-loop containing nucleotide triphosphate hydrolases"/>
    <property type="match status" value="1"/>
</dbReference>
<dbReference type="AlphaFoldDB" id="A0A0D2XT92"/>
<gene>
    <name evidence="3" type="primary">28948932</name>
</gene>
<reference evidence="4" key="1">
    <citation type="journal article" date="2012" name="Mol. Plant Microbe Interact.">
        <title>A highly conserved effector in Fusarium oxysporum is required for full virulence on Arabidopsis.</title>
        <authorList>
            <person name="Thatcher L.F."/>
            <person name="Gardiner D.M."/>
            <person name="Kazan K."/>
            <person name="Manners J."/>
        </authorList>
    </citation>
    <scope>NUCLEOTIDE SEQUENCE [LARGE SCALE GENOMIC DNA]</scope>
    <source>
        <strain evidence="4">Fo5176</strain>
    </source>
</reference>
<sequence length="939" mass="105564">MNGRQPWHEGHAEASSSHPPKRRKTAYDDPEDGVHDSRNGSPASNDQYTNAWICALPIEMAAARGHNIVIACLPIGQYGTNNAASVLTHLIRTFPSIRLGLMVGIGGGVPGKVDMRLGDVVVGTRVVQYDLGKIIGDGQIQRTAIPKSPHHLLGTAVSSLQARHERDSSRIPLILEEKFDKHSQYRRPTTADCLFSSTYEHTSPSPSCDGCDRSKLVPRNRRSTDNPVIHYGTIASGNQVMRNGIQRDNIARQLDANCFEMEAAGLMDILPCLPIRGICDYSDSHKNKEWQRYAAAAAAAYTRELVAVLPVADVPNSYKLSSVQDDGDKQCLKDLRETDPRDDKTRIQDTKGGLLRDSYRWILDNDDFQQWRDNPQSQLLWIKGDPGKGKTMLLCGIIDELEKESGNRLSYFFCQATDSRINNATAVLRGLIYLLIDQQPSLMPHVRKRYDRAGKGLFEDVNAWWALSDILVNILQDPNLTSAFLIIDALDECETGLSMLLDLIVQHSSSARLKWLISSRNKAEIEQKLRVDTSRARLSLELKHNAECVSQAVDTYIRHSVSQMPKIQDDQGLQDELCAVIQQKANQTFLWVSLVIKELNDMESWEVLQTVDKIPSGLKKVYGRMTRNIQQLRPGCLELCRPLLSTVCTAYRPLSLHELGILSGLPIEISRKPQSVKRIVAMCGSFLTIRDDSVYIVHQSAKEYLATEACRVIFPAGDGKVHYFTFLRSLQIMSETLRRDMYDLHHPGTSIDDVSQPEPDPLASARYSCIYWVDHLSDAISRKTTIPIEDVRDNGRVHQFLRKNYLYWLEALSLSRGMPEGVVAMTKLEILLEGHDGLYSVELVRDARRFILHNRWIIENAPLQAYTSALIFSPARSLIRKLYEDEEPKWITKKPTVEWHWGPCIQTLEGHADGVEAVAFSPDSHFLASATKKTLGSGI</sequence>
<dbReference type="FunFam" id="3.40.50.300:FF:001638">
    <property type="entry name" value="NACHT and WD40 domain protein"/>
    <property type="match status" value="1"/>
</dbReference>
<dbReference type="GO" id="GO:0009116">
    <property type="term" value="P:nucleoside metabolic process"/>
    <property type="evidence" value="ECO:0007669"/>
    <property type="project" value="InterPro"/>
</dbReference>
<dbReference type="SUPFAM" id="SSF52540">
    <property type="entry name" value="P-loop containing nucleoside triphosphate hydrolases"/>
    <property type="match status" value="1"/>
</dbReference>
<dbReference type="Pfam" id="PF00400">
    <property type="entry name" value="WD40"/>
    <property type="match status" value="1"/>
</dbReference>
<dbReference type="Proteomes" id="UP000002489">
    <property type="component" value="Unassembled WGS sequence"/>
</dbReference>
<evidence type="ECO:0000313" key="4">
    <source>
        <dbReference type="Proteomes" id="UP000002489"/>
    </source>
</evidence>
<evidence type="ECO:0000256" key="2">
    <source>
        <dbReference type="SAM" id="MobiDB-lite"/>
    </source>
</evidence>
<dbReference type="SUPFAM" id="SSF53167">
    <property type="entry name" value="Purine and uridine phosphorylases"/>
    <property type="match status" value="1"/>
</dbReference>
<evidence type="ECO:0000313" key="3">
    <source>
        <dbReference type="EnsemblFungi" id="FOXG_07194P0"/>
    </source>
</evidence>
<dbReference type="InterPro" id="IPR015943">
    <property type="entry name" value="WD40/YVTN_repeat-like_dom_sf"/>
</dbReference>
<dbReference type="InterPro" id="IPR053137">
    <property type="entry name" value="NLR-like"/>
</dbReference>
<dbReference type="InterPro" id="IPR056884">
    <property type="entry name" value="NPHP3-like_N"/>
</dbReference>
<keyword evidence="1" id="KW-0677">Repeat</keyword>
<dbReference type="Pfam" id="PF01048">
    <property type="entry name" value="PNP_UDP_1"/>
    <property type="match status" value="1"/>
</dbReference>
<dbReference type="EnsemblFungi" id="FOXG_07194T0">
    <property type="protein sequence ID" value="FOXG_07194P0"/>
    <property type="gene ID" value="FOXG_07194"/>
</dbReference>
<evidence type="ECO:0000256" key="1">
    <source>
        <dbReference type="ARBA" id="ARBA00022737"/>
    </source>
</evidence>
<reference evidence="3" key="2">
    <citation type="submission" date="2025-08" db="UniProtKB">
        <authorList>
            <consortium name="EnsemblFungi"/>
        </authorList>
    </citation>
    <scope>IDENTIFICATION</scope>
    <source>
        <strain evidence="3">4287 / CBS 123668 / FGSC 9935 / NRRL 34936</strain>
    </source>
</reference>
<name>A0A0D2XT92_FUSOF</name>
<dbReference type="Gene3D" id="2.130.10.10">
    <property type="entry name" value="YVTN repeat-like/Quinoprotein amine dehydrogenase"/>
    <property type="match status" value="1"/>
</dbReference>
<dbReference type="STRING" id="426428.A0A0D2XT92"/>
<dbReference type="InterPro" id="IPR054471">
    <property type="entry name" value="GPIID_WHD"/>
</dbReference>